<keyword evidence="6" id="KW-0479">Metal-binding</keyword>
<keyword evidence="8" id="KW-0862">Zinc</keyword>
<reference evidence="10 11" key="1">
    <citation type="submission" date="2020-06" db="EMBL/GenBank/DDBJ databases">
        <authorList>
            <consortium name="Wellcome Sanger Institute Data Sharing"/>
        </authorList>
    </citation>
    <scope>NUCLEOTIDE SEQUENCE [LARGE SCALE GENOMIC DNA]</scope>
</reference>
<evidence type="ECO:0000313" key="10">
    <source>
        <dbReference type="Ensembl" id="ENSDCDP00010052290.1"/>
    </source>
</evidence>
<keyword evidence="11" id="KW-1185">Reference proteome</keyword>
<feature type="domain" description="Amidohydrolase-related" evidence="9">
    <location>
        <begin position="53"/>
        <end position="174"/>
    </location>
</feature>
<dbReference type="Pfam" id="PF01979">
    <property type="entry name" value="Amidohydro_1"/>
    <property type="match status" value="1"/>
</dbReference>
<keyword evidence="7" id="KW-0378">Hydrolase</keyword>
<dbReference type="GO" id="GO:0050897">
    <property type="term" value="F:cobalt ion binding"/>
    <property type="evidence" value="ECO:0007669"/>
    <property type="project" value="InterPro"/>
</dbReference>
<dbReference type="PANTHER" id="PTHR43668">
    <property type="entry name" value="ALLANTOINASE"/>
    <property type="match status" value="1"/>
</dbReference>
<gene>
    <name evidence="10" type="primary">zgc:103559</name>
</gene>
<evidence type="ECO:0000256" key="3">
    <source>
        <dbReference type="ARBA" id="ARBA00010368"/>
    </source>
</evidence>
<evidence type="ECO:0000259" key="9">
    <source>
        <dbReference type="Pfam" id="PF01979"/>
    </source>
</evidence>
<dbReference type="GO" id="GO:0006145">
    <property type="term" value="P:purine nucleobase catabolic process"/>
    <property type="evidence" value="ECO:0007669"/>
    <property type="project" value="TreeGrafter"/>
</dbReference>
<dbReference type="InterPro" id="IPR011059">
    <property type="entry name" value="Metal-dep_hydrolase_composite"/>
</dbReference>
<dbReference type="PANTHER" id="PTHR43668:SF2">
    <property type="entry name" value="ALLANTOINASE"/>
    <property type="match status" value="1"/>
</dbReference>
<name>A0AAY4E3T3_9TELE</name>
<dbReference type="Gene3D" id="3.20.20.140">
    <property type="entry name" value="Metal-dependent hydrolases"/>
    <property type="match status" value="1"/>
</dbReference>
<evidence type="ECO:0000256" key="8">
    <source>
        <dbReference type="ARBA" id="ARBA00022833"/>
    </source>
</evidence>
<proteinExistence type="inferred from homology"/>
<dbReference type="InterPro" id="IPR032466">
    <property type="entry name" value="Metal_Hydrolase"/>
</dbReference>
<dbReference type="GO" id="GO:0000256">
    <property type="term" value="P:allantoin catabolic process"/>
    <property type="evidence" value="ECO:0007669"/>
    <property type="project" value="InterPro"/>
</dbReference>
<reference evidence="10" key="2">
    <citation type="submission" date="2025-08" db="UniProtKB">
        <authorList>
            <consortium name="Ensembl"/>
        </authorList>
    </citation>
    <scope>IDENTIFICATION</scope>
</reference>
<evidence type="ECO:0000256" key="1">
    <source>
        <dbReference type="ARBA" id="ARBA00001947"/>
    </source>
</evidence>
<reference evidence="10" key="3">
    <citation type="submission" date="2025-09" db="UniProtKB">
        <authorList>
            <consortium name="Ensembl"/>
        </authorList>
    </citation>
    <scope>IDENTIFICATION</scope>
</reference>
<comment type="pathway">
    <text evidence="2">Nitrogen metabolism; (S)-allantoin degradation; allantoate from (S)-allantoin: step 1/1.</text>
</comment>
<dbReference type="GO" id="GO:0005737">
    <property type="term" value="C:cytoplasm"/>
    <property type="evidence" value="ECO:0007669"/>
    <property type="project" value="TreeGrafter"/>
</dbReference>
<evidence type="ECO:0000313" key="11">
    <source>
        <dbReference type="Proteomes" id="UP000694580"/>
    </source>
</evidence>
<dbReference type="InterPro" id="IPR050138">
    <property type="entry name" value="DHOase/Allantoinase_Hydrolase"/>
</dbReference>
<evidence type="ECO:0000256" key="2">
    <source>
        <dbReference type="ARBA" id="ARBA00004968"/>
    </source>
</evidence>
<dbReference type="GO" id="GO:0008270">
    <property type="term" value="F:zinc ion binding"/>
    <property type="evidence" value="ECO:0007669"/>
    <property type="project" value="InterPro"/>
</dbReference>
<protein>
    <recommendedName>
        <fullName evidence="5">allantoinase</fullName>
        <ecNumber evidence="5">3.5.2.5</ecNumber>
    </recommendedName>
</protein>
<dbReference type="NCBIfam" id="TIGR03178">
    <property type="entry name" value="allantoinase"/>
    <property type="match status" value="1"/>
</dbReference>
<evidence type="ECO:0000256" key="6">
    <source>
        <dbReference type="ARBA" id="ARBA00022723"/>
    </source>
</evidence>
<dbReference type="AlphaFoldDB" id="A0AAY4E3T3"/>
<dbReference type="GO" id="GO:0004038">
    <property type="term" value="F:allantoinase activity"/>
    <property type="evidence" value="ECO:0007669"/>
    <property type="project" value="UniProtKB-EC"/>
</dbReference>
<dbReference type="GeneTree" id="ENSGT01030000234527"/>
<comment type="similarity">
    <text evidence="3">Belongs to the metallo-dependent hydrolases superfamily. Allantoinase family.</text>
</comment>
<organism evidence="10 11">
    <name type="scientific">Denticeps clupeoides</name>
    <name type="common">denticle herring</name>
    <dbReference type="NCBI Taxonomy" id="299321"/>
    <lineage>
        <taxon>Eukaryota</taxon>
        <taxon>Metazoa</taxon>
        <taxon>Chordata</taxon>
        <taxon>Craniata</taxon>
        <taxon>Vertebrata</taxon>
        <taxon>Euteleostomi</taxon>
        <taxon>Actinopterygii</taxon>
        <taxon>Neopterygii</taxon>
        <taxon>Teleostei</taxon>
        <taxon>Clupei</taxon>
        <taxon>Clupeiformes</taxon>
        <taxon>Denticipitoidei</taxon>
        <taxon>Denticipitidae</taxon>
        <taxon>Denticeps</taxon>
    </lineage>
</organism>
<evidence type="ECO:0000256" key="7">
    <source>
        <dbReference type="ARBA" id="ARBA00022801"/>
    </source>
</evidence>
<evidence type="ECO:0000256" key="5">
    <source>
        <dbReference type="ARBA" id="ARBA00012863"/>
    </source>
</evidence>
<evidence type="ECO:0000256" key="4">
    <source>
        <dbReference type="ARBA" id="ARBA00011881"/>
    </source>
</evidence>
<comment type="subunit">
    <text evidence="4">Homotetramer.</text>
</comment>
<dbReference type="InterPro" id="IPR017593">
    <property type="entry name" value="Allantoinase"/>
</dbReference>
<dbReference type="Ensembl" id="ENSDCDT00010062773.1">
    <property type="protein sequence ID" value="ENSDCDP00010052290.1"/>
    <property type="gene ID" value="ENSDCDG00010030611.1"/>
</dbReference>
<dbReference type="SUPFAM" id="SSF51556">
    <property type="entry name" value="Metallo-dependent hydrolases"/>
    <property type="match status" value="1"/>
</dbReference>
<dbReference type="SUPFAM" id="SSF51338">
    <property type="entry name" value="Composite domain of metallo-dependent hydrolases"/>
    <property type="match status" value="1"/>
</dbReference>
<dbReference type="InterPro" id="IPR006680">
    <property type="entry name" value="Amidohydro-rel"/>
</dbReference>
<sequence>FTMEPGLTVSAVRSRRVLCSDGVRPALILIKDGKIQSILPDPDSALKDVGDKLVMPGIVDCHVHVNEPGRTSWEGYWTATRAAAAGGVTTIVDMPLNSIPPTTTVGNFREKIQSATGQCFVDTAFWGGVIPGNQLELRPMIQAGVAGFKCFMIHSGVDEFPHVSDSDLHSAMQQLQGTGSVLLVTYYSTFLKSRPDLMELEAIRIITQLCMQYQVRCHIVHLSSAQPLEIIRAARQAGAPLTVETTHHYLSLSAERVPTGATLFKCCPPIRSMANQEQLWAALRAGDVDMVVSDHSPCTPDLKRLDVGDFTQAWGGISSLQLGRPPF</sequence>
<dbReference type="EC" id="3.5.2.5" evidence="5"/>
<dbReference type="Proteomes" id="UP000694580">
    <property type="component" value="Chromosome 19"/>
</dbReference>
<accession>A0AAY4E3T3</accession>
<comment type="cofactor">
    <cofactor evidence="1">
        <name>Zn(2+)</name>
        <dbReference type="ChEBI" id="CHEBI:29105"/>
    </cofactor>
</comment>